<dbReference type="EMBL" id="CP046172">
    <property type="protein sequence ID" value="QIS14205.1"/>
    <property type="molecule type" value="Genomic_DNA"/>
</dbReference>
<dbReference type="AlphaFoldDB" id="A0A6G9YLN1"/>
<keyword evidence="3" id="KW-1185">Reference proteome</keyword>
<sequence length="144" mass="14675">MRSLIAKVVAGFVVPAALAVTSAPALATPAVGVTGNSLARTTIGGWDYVLREITLAPGGSTGWHFHDATIYGVVRDGTLTHYNSSCAVDGIYSPGSIVVEAGGPGYVHLGRNLGSEPLVLEVLYVLPAGSPLAEDAPNPGCAFE</sequence>
<evidence type="ECO:0000313" key="2">
    <source>
        <dbReference type="EMBL" id="QIS14205.1"/>
    </source>
</evidence>
<organism evidence="2 3">
    <name type="scientific">Nocardia arthritidis</name>
    <dbReference type="NCBI Taxonomy" id="228602"/>
    <lineage>
        <taxon>Bacteria</taxon>
        <taxon>Bacillati</taxon>
        <taxon>Actinomycetota</taxon>
        <taxon>Actinomycetes</taxon>
        <taxon>Mycobacteriales</taxon>
        <taxon>Nocardiaceae</taxon>
        <taxon>Nocardia</taxon>
    </lineage>
</organism>
<evidence type="ECO:0000313" key="3">
    <source>
        <dbReference type="Proteomes" id="UP000503540"/>
    </source>
</evidence>
<protein>
    <submittedName>
        <fullName evidence="2">Cupin</fullName>
    </submittedName>
</protein>
<dbReference type="Gene3D" id="2.60.120.10">
    <property type="entry name" value="Jelly Rolls"/>
    <property type="match status" value="1"/>
</dbReference>
<accession>A0A6G9YLN1</accession>
<dbReference type="Proteomes" id="UP000503540">
    <property type="component" value="Chromosome"/>
</dbReference>
<feature type="chain" id="PRO_5038416506" evidence="1">
    <location>
        <begin position="28"/>
        <end position="144"/>
    </location>
</feature>
<gene>
    <name evidence="2" type="ORF">F5544_31830</name>
</gene>
<evidence type="ECO:0000256" key="1">
    <source>
        <dbReference type="SAM" id="SignalP"/>
    </source>
</evidence>
<keyword evidence="1" id="KW-0732">Signal</keyword>
<dbReference type="InterPro" id="IPR014710">
    <property type="entry name" value="RmlC-like_jellyroll"/>
</dbReference>
<dbReference type="RefSeq" id="WP_167476647.1">
    <property type="nucleotide sequence ID" value="NZ_CP046172.1"/>
</dbReference>
<proteinExistence type="predicted"/>
<dbReference type="SUPFAM" id="SSF51182">
    <property type="entry name" value="RmlC-like cupins"/>
    <property type="match status" value="1"/>
</dbReference>
<name>A0A6G9YLN1_9NOCA</name>
<feature type="signal peptide" evidence="1">
    <location>
        <begin position="1"/>
        <end position="27"/>
    </location>
</feature>
<reference evidence="2 3" key="1">
    <citation type="journal article" date="2019" name="ACS Chem. Biol.">
        <title>Identification and Mobilization of a Cryptic Antibiotic Biosynthesis Gene Locus from a Human-Pathogenic Nocardia Isolate.</title>
        <authorList>
            <person name="Herisse M."/>
            <person name="Ishida K."/>
            <person name="Porter J.L."/>
            <person name="Howden B."/>
            <person name="Hertweck C."/>
            <person name="Stinear T.P."/>
            <person name="Pidot S.J."/>
        </authorList>
    </citation>
    <scope>NUCLEOTIDE SEQUENCE [LARGE SCALE GENOMIC DNA]</scope>
    <source>
        <strain evidence="2 3">AUSMDU00012717</strain>
    </source>
</reference>
<dbReference type="KEGG" id="nah:F5544_31830"/>
<dbReference type="InterPro" id="IPR011051">
    <property type="entry name" value="RmlC_Cupin_sf"/>
</dbReference>